<evidence type="ECO:0000313" key="2">
    <source>
        <dbReference type="EMBL" id="CAE0419948.1"/>
    </source>
</evidence>
<feature type="region of interest" description="Disordered" evidence="1">
    <location>
        <begin position="1"/>
        <end position="90"/>
    </location>
</feature>
<organism evidence="2">
    <name type="scientific">Amphora coffeiformis</name>
    <dbReference type="NCBI Taxonomy" id="265554"/>
    <lineage>
        <taxon>Eukaryota</taxon>
        <taxon>Sar</taxon>
        <taxon>Stramenopiles</taxon>
        <taxon>Ochrophyta</taxon>
        <taxon>Bacillariophyta</taxon>
        <taxon>Bacillariophyceae</taxon>
        <taxon>Bacillariophycidae</taxon>
        <taxon>Thalassiophysales</taxon>
        <taxon>Catenulaceae</taxon>
        <taxon>Amphora</taxon>
    </lineage>
</organism>
<proteinExistence type="predicted"/>
<feature type="compositionally biased region" description="Acidic residues" evidence="1">
    <location>
        <begin position="77"/>
        <end position="86"/>
    </location>
</feature>
<feature type="compositionally biased region" description="Acidic residues" evidence="1">
    <location>
        <begin position="44"/>
        <end position="57"/>
    </location>
</feature>
<evidence type="ECO:0000256" key="1">
    <source>
        <dbReference type="SAM" id="MobiDB-lite"/>
    </source>
</evidence>
<feature type="compositionally biased region" description="Basic and acidic residues" evidence="1">
    <location>
        <begin position="242"/>
        <end position="254"/>
    </location>
</feature>
<protein>
    <submittedName>
        <fullName evidence="2">Uncharacterized protein</fullName>
    </submittedName>
</protein>
<name>A0A7S3LDD9_9STRA</name>
<reference evidence="2" key="1">
    <citation type="submission" date="2021-01" db="EMBL/GenBank/DDBJ databases">
        <authorList>
            <person name="Corre E."/>
            <person name="Pelletier E."/>
            <person name="Niang G."/>
            <person name="Scheremetjew M."/>
            <person name="Finn R."/>
            <person name="Kale V."/>
            <person name="Holt S."/>
            <person name="Cochrane G."/>
            <person name="Meng A."/>
            <person name="Brown T."/>
            <person name="Cohen L."/>
        </authorList>
    </citation>
    <scope>NUCLEOTIDE SEQUENCE</scope>
    <source>
        <strain evidence="2">CCMP127</strain>
    </source>
</reference>
<feature type="region of interest" description="Disordered" evidence="1">
    <location>
        <begin position="204"/>
        <end position="267"/>
    </location>
</feature>
<feature type="compositionally biased region" description="Basic and acidic residues" evidence="1">
    <location>
        <begin position="217"/>
        <end position="233"/>
    </location>
</feature>
<feature type="compositionally biased region" description="Acidic residues" evidence="1">
    <location>
        <begin position="206"/>
        <end position="216"/>
    </location>
</feature>
<dbReference type="AlphaFoldDB" id="A0A7S3LDD9"/>
<sequence length="388" mass="43536">MSLEPNDPNVMGPSLTLPPTTVEEHAAPSTHDPHKSWKASQEEQGVDEEGQDQDEMNEAGKDGDVSTKHEAGAATEEGSDEEEEVSEGNFWQTADVEMLQNDSDSEEKLTVLGEGTKRREQVNKALAKTHDESKVGMEAILHENITQSITEALQQDFTSIFGKLNVQLMKTFQENTERRRGMQKRLEEYDKHWKRQYRKLASCIQDVDEDPEEDDEKTNSVKGESDKSTRLDETVGANPSRISKEDASPSKDSEASSDEPDWDSLLNQDHAPTVYRIQRYLETRDRLQAAEDQFVASCDEILGKIAVTTKDLLEIAVDVCDPFHEALDLEEQELQKYLVGNFKRRQDLAEALVAVSKQSQRHCALLLASVKNIKGGPKRKRGTAYSSA</sequence>
<feature type="compositionally biased region" description="Basic and acidic residues" evidence="1">
    <location>
        <begin position="22"/>
        <end position="35"/>
    </location>
</feature>
<feature type="compositionally biased region" description="Basic and acidic residues" evidence="1">
    <location>
        <begin position="58"/>
        <end position="71"/>
    </location>
</feature>
<gene>
    <name evidence="2" type="ORF">ACOF00016_LOCUS16743</name>
</gene>
<dbReference type="EMBL" id="HBIM01022562">
    <property type="protein sequence ID" value="CAE0419948.1"/>
    <property type="molecule type" value="Transcribed_RNA"/>
</dbReference>
<accession>A0A7S3LDD9</accession>